<dbReference type="PANTHER" id="PTHR42470">
    <property type="entry name" value="VAST DOMAIN-CONTAINING PROTEIN"/>
    <property type="match status" value="1"/>
</dbReference>
<gene>
    <name evidence="3" type="ORF">DM02DRAFT_541060</name>
</gene>
<protein>
    <recommendedName>
        <fullName evidence="2">DUF7924 domain-containing protein</fullName>
    </recommendedName>
</protein>
<keyword evidence="4" id="KW-1185">Reference proteome</keyword>
<sequence>MYRQNNLEFNHIYVRRPDTQLPTTVSDYINDTLRAERDSPELSAEEMKGAMYRLSTLAEGCDEDDVAAFLSDTIFPDPKIDPVYGPAAGLMSSSSAPMSQHLIPADPASPYKVSQPKPDKLYGYSGNTNRAFTQPQLLAQTTLHPQIPLYPAATSQGLRFPFFAIEFKAAGGTRGDLWVATNQCAGASSACLNAMDQLNASLRGTQRIDNVCCCIAADNNTAQLYISWKEDDLNYYLQQVDAFLLWSPEHFRNFRKQVRNILGWGKDTRLQQIRDALDIILTENRKEASESSKSRSPPFDGSSTSSDKRRQSSSRGNSSRSDSAQGQSIGAKEPHWEWDATIRRYFHRNADGTLTWAEGEASAKE</sequence>
<evidence type="ECO:0000313" key="4">
    <source>
        <dbReference type="Proteomes" id="UP000244855"/>
    </source>
</evidence>
<dbReference type="Pfam" id="PF25545">
    <property type="entry name" value="DUF7924"/>
    <property type="match status" value="1"/>
</dbReference>
<feature type="domain" description="DUF7924" evidence="2">
    <location>
        <begin position="56"/>
        <end position="277"/>
    </location>
</feature>
<evidence type="ECO:0000313" key="3">
    <source>
        <dbReference type="EMBL" id="PVH93676.1"/>
    </source>
</evidence>
<dbReference type="AlphaFoldDB" id="A0A2V1D6E5"/>
<dbReference type="EMBL" id="KZ805574">
    <property type="protein sequence ID" value="PVH93676.1"/>
    <property type="molecule type" value="Genomic_DNA"/>
</dbReference>
<feature type="region of interest" description="Disordered" evidence="1">
    <location>
        <begin position="286"/>
        <end position="335"/>
    </location>
</feature>
<evidence type="ECO:0000256" key="1">
    <source>
        <dbReference type="SAM" id="MobiDB-lite"/>
    </source>
</evidence>
<feature type="compositionally biased region" description="Low complexity" evidence="1">
    <location>
        <begin position="313"/>
        <end position="323"/>
    </location>
</feature>
<evidence type="ECO:0000259" key="2">
    <source>
        <dbReference type="Pfam" id="PF25545"/>
    </source>
</evidence>
<organism evidence="3 4">
    <name type="scientific">Periconia macrospinosa</name>
    <dbReference type="NCBI Taxonomy" id="97972"/>
    <lineage>
        <taxon>Eukaryota</taxon>
        <taxon>Fungi</taxon>
        <taxon>Dikarya</taxon>
        <taxon>Ascomycota</taxon>
        <taxon>Pezizomycotina</taxon>
        <taxon>Dothideomycetes</taxon>
        <taxon>Pleosporomycetidae</taxon>
        <taxon>Pleosporales</taxon>
        <taxon>Massarineae</taxon>
        <taxon>Periconiaceae</taxon>
        <taxon>Periconia</taxon>
    </lineage>
</organism>
<dbReference type="Proteomes" id="UP000244855">
    <property type="component" value="Unassembled WGS sequence"/>
</dbReference>
<accession>A0A2V1D6E5</accession>
<feature type="compositionally biased region" description="Low complexity" evidence="1">
    <location>
        <begin position="294"/>
        <end position="305"/>
    </location>
</feature>
<dbReference type="InterPro" id="IPR057684">
    <property type="entry name" value="DUF7924"/>
</dbReference>
<dbReference type="OrthoDB" id="3792540at2759"/>
<dbReference type="STRING" id="97972.A0A2V1D6E5"/>
<name>A0A2V1D6E5_9PLEO</name>
<dbReference type="PANTHER" id="PTHR42470:SF1">
    <property type="entry name" value="VAST DOMAIN-CONTAINING PROTEIN"/>
    <property type="match status" value="1"/>
</dbReference>
<reference evidence="3 4" key="1">
    <citation type="journal article" date="2018" name="Sci. Rep.">
        <title>Comparative genomics provides insights into the lifestyle and reveals functional heterogeneity of dark septate endophytic fungi.</title>
        <authorList>
            <person name="Knapp D.G."/>
            <person name="Nemeth J.B."/>
            <person name="Barry K."/>
            <person name="Hainaut M."/>
            <person name="Henrissat B."/>
            <person name="Johnson J."/>
            <person name="Kuo A."/>
            <person name="Lim J.H.P."/>
            <person name="Lipzen A."/>
            <person name="Nolan M."/>
            <person name="Ohm R.A."/>
            <person name="Tamas L."/>
            <person name="Grigoriev I.V."/>
            <person name="Spatafora J.W."/>
            <person name="Nagy L.G."/>
            <person name="Kovacs G.M."/>
        </authorList>
    </citation>
    <scope>NUCLEOTIDE SEQUENCE [LARGE SCALE GENOMIC DNA]</scope>
    <source>
        <strain evidence="3 4">DSE2036</strain>
    </source>
</reference>
<proteinExistence type="predicted"/>